<dbReference type="InterPro" id="IPR032774">
    <property type="entry name" value="WG_beta_rep"/>
</dbReference>
<dbReference type="InterPro" id="IPR037126">
    <property type="entry name" value="PdaC/RsiV-like_sf"/>
</dbReference>
<dbReference type="PANTHER" id="PTHR37841">
    <property type="entry name" value="GLR2918 PROTEIN"/>
    <property type="match status" value="1"/>
</dbReference>
<proteinExistence type="predicted"/>
<dbReference type="AlphaFoldDB" id="A0A1X9MFR6"/>
<organism evidence="2 3">
    <name type="scientific">Halalkalibacter krulwichiae</name>
    <dbReference type="NCBI Taxonomy" id="199441"/>
    <lineage>
        <taxon>Bacteria</taxon>
        <taxon>Bacillati</taxon>
        <taxon>Bacillota</taxon>
        <taxon>Bacilli</taxon>
        <taxon>Bacillales</taxon>
        <taxon>Bacillaceae</taxon>
        <taxon>Halalkalibacter</taxon>
    </lineage>
</organism>
<evidence type="ECO:0000313" key="3">
    <source>
        <dbReference type="Proteomes" id="UP000193006"/>
    </source>
</evidence>
<dbReference type="Proteomes" id="UP000193006">
    <property type="component" value="Chromosome"/>
</dbReference>
<name>A0A1X9MFR6_9BACI</name>
<gene>
    <name evidence="2" type="primary">rsiV</name>
    <name evidence="2" type="ORF">BkAM31D_21900</name>
</gene>
<evidence type="ECO:0000259" key="1">
    <source>
        <dbReference type="Pfam" id="PF11738"/>
    </source>
</evidence>
<reference evidence="2 3" key="1">
    <citation type="submission" date="2017-04" db="EMBL/GenBank/DDBJ databases">
        <title>Bacillus krulwichiae AM31D Genome sequencing and assembly.</title>
        <authorList>
            <person name="Krulwich T.A."/>
            <person name="Anastor L."/>
            <person name="Ehrlich R."/>
            <person name="Ehrlich G.D."/>
            <person name="Janto B."/>
        </authorList>
    </citation>
    <scope>NUCLEOTIDE SEQUENCE [LARGE SCALE GENOMIC DNA]</scope>
    <source>
        <strain evidence="2 3">AM31D</strain>
    </source>
</reference>
<evidence type="ECO:0000313" key="2">
    <source>
        <dbReference type="EMBL" id="ARK32297.1"/>
    </source>
</evidence>
<dbReference type="EMBL" id="CP020814">
    <property type="protein sequence ID" value="ARK32297.1"/>
    <property type="molecule type" value="Genomic_DNA"/>
</dbReference>
<sequence>MNRLQTNLTPLLPAFIHTKEGKRWGYINNQGQFVLPPQFEEADDFQENGMAIARLNGKVGLINDTGQFVIEPQYNSMLPFTENRAIVTDDEGFSVINEQGQVLTKKTYGLINPYQEGRAIFAETRDDQFLYGYLDEDGNEHIPLQFELAYDFSDGKALVKIKENEFALINRDGHIVQSYPYASMMSYSEGLIAFAKTYQDNWGYVDEQGTVMIEPQFTYALPFQNERAIVNAAEGIDNQYGLINRDASYILPPTYQDMTQLGNGRVAVGRAFDPERPFTGSRYGIATTDGSVLTDFLYDQVAEYKNGLSSTTAGQFTFFINESGQREPSLPVIPGIGTITIIDDVIQANVDHSLSYYDRAGNIVYQPNTVFPLDDQYRIHIRKYSPNKDYLVYYPQIEGMTNGEAEKNVNAILRQKSLVLPVPSTQLDYGYYGDFSVAFFQNHLLILKLEGYRYPFGAAHGMPYQVHVSIDLGTGQIYQLKDLFKQDSDYVKELSDIVGQQIKDQMEQGHTYFFPDQYRGITPDQAFYVTDDALVLYFEPYEIAAYVAGFPSFTIPFKEIEGILDFTSSFWRSLHE</sequence>
<feature type="domain" description="DUF3298" evidence="1">
    <location>
        <begin position="481"/>
        <end position="558"/>
    </location>
</feature>
<dbReference type="Pfam" id="PF11738">
    <property type="entry name" value="DUF3298"/>
    <property type="match status" value="1"/>
</dbReference>
<keyword evidence="3" id="KW-1185">Reference proteome</keyword>
<dbReference type="InterPro" id="IPR021729">
    <property type="entry name" value="DUF3298"/>
</dbReference>
<accession>A0A1X9MFR6</accession>
<dbReference type="Pfam" id="PF14903">
    <property type="entry name" value="WG_beta_rep"/>
    <property type="match status" value="6"/>
</dbReference>
<dbReference type="STRING" id="199441.BkAM31D_21900"/>
<dbReference type="KEGG" id="bkw:BkAM31D_21900"/>
<dbReference type="RefSeq" id="WP_066157035.1">
    <property type="nucleotide sequence ID" value="NZ_CP020814.1"/>
</dbReference>
<dbReference type="PANTHER" id="PTHR37841:SF1">
    <property type="entry name" value="DUF3298 DOMAIN-CONTAINING PROTEIN"/>
    <property type="match status" value="1"/>
</dbReference>
<dbReference type="Gene3D" id="3.90.640.20">
    <property type="entry name" value="Heat-shock cognate protein, ATPase"/>
    <property type="match status" value="1"/>
</dbReference>
<protein>
    <submittedName>
        <fullName evidence="2">Anti-sigma-V factor RsiV</fullName>
    </submittedName>
</protein>
<dbReference type="SUPFAM" id="SSF69360">
    <property type="entry name" value="Cell wall binding repeat"/>
    <property type="match status" value="1"/>
</dbReference>